<keyword evidence="3" id="KW-1185">Reference proteome</keyword>
<keyword evidence="1" id="KW-0732">Signal</keyword>
<evidence type="ECO:0000256" key="1">
    <source>
        <dbReference type="SAM" id="SignalP"/>
    </source>
</evidence>
<dbReference type="EMBL" id="CP133720">
    <property type="protein sequence ID" value="WMW80578.1"/>
    <property type="molecule type" value="Genomic_DNA"/>
</dbReference>
<dbReference type="Proteomes" id="UP001181355">
    <property type="component" value="Chromosome"/>
</dbReference>
<accession>A0ABY9RIA7</accession>
<name>A0ABY9RIA7_9BURK</name>
<dbReference type="InterPro" id="IPR035944">
    <property type="entry name" value="YfbM-like_sf"/>
</dbReference>
<dbReference type="SUPFAM" id="SSF111069">
    <property type="entry name" value="Hypothetical protein yfbM"/>
    <property type="match status" value="1"/>
</dbReference>
<dbReference type="Pfam" id="PF08974">
    <property type="entry name" value="DUF1877"/>
    <property type="match status" value="1"/>
</dbReference>
<dbReference type="InterPro" id="IPR015068">
    <property type="entry name" value="DUF1877"/>
</dbReference>
<gene>
    <name evidence="2" type="ORF">RF679_18355</name>
</gene>
<evidence type="ECO:0000313" key="2">
    <source>
        <dbReference type="EMBL" id="WMW80578.1"/>
    </source>
</evidence>
<evidence type="ECO:0000313" key="3">
    <source>
        <dbReference type="Proteomes" id="UP001181355"/>
    </source>
</evidence>
<dbReference type="Gene3D" id="3.40.1760.10">
    <property type="entry name" value="YfbM-like super family"/>
    <property type="match status" value="1"/>
</dbReference>
<reference evidence="2" key="1">
    <citation type="submission" date="2023-09" db="EMBL/GenBank/DDBJ databases">
        <title>Undibacterium sp. 20NA77.5 isolated from freshwater.</title>
        <authorList>
            <person name="Le V."/>
            <person name="Ko S.-R."/>
            <person name="Ahn C.-Y."/>
            <person name="Oh H.-M."/>
        </authorList>
    </citation>
    <scope>NUCLEOTIDE SEQUENCE</scope>
    <source>
        <strain evidence="2">20NA77.5</strain>
    </source>
</reference>
<feature type="signal peptide" evidence="1">
    <location>
        <begin position="1"/>
        <end position="23"/>
    </location>
</feature>
<organism evidence="2 3">
    <name type="scientific">Undibacterium cyanobacteriorum</name>
    <dbReference type="NCBI Taxonomy" id="3073561"/>
    <lineage>
        <taxon>Bacteria</taxon>
        <taxon>Pseudomonadati</taxon>
        <taxon>Pseudomonadota</taxon>
        <taxon>Betaproteobacteria</taxon>
        <taxon>Burkholderiales</taxon>
        <taxon>Oxalobacteraceae</taxon>
        <taxon>Undibacterium</taxon>
    </lineage>
</organism>
<feature type="chain" id="PRO_5045544823" evidence="1">
    <location>
        <begin position="24"/>
        <end position="184"/>
    </location>
</feature>
<dbReference type="RefSeq" id="WP_309482070.1">
    <property type="nucleotide sequence ID" value="NZ_CP133720.1"/>
</dbReference>
<proteinExistence type="predicted"/>
<protein>
    <submittedName>
        <fullName evidence="2">YfbM family protein</fullName>
    </submittedName>
</protein>
<sequence length="184" mass="20430">MKTFIRFLFLACLSLVAHGFASAEMRMSMVAVGAKQVPDLKRSQRTLEQVLFKSSPSNTLNIGTSWHAIHYLITGKTSSPSPGAGEIIFGGTEIGNDLGFGPAHLFTPEEVKSIAEALQNYPLKNFTARYDVKQMQASKIYPENWLKEGDVGRARLLDYFQQILTFYNNAAKNGQAVVFVVHQK</sequence>